<gene>
    <name evidence="2" type="ORF">LPJ64_006450</name>
</gene>
<comment type="caution">
    <text evidence="2">The sequence shown here is derived from an EMBL/GenBank/DDBJ whole genome shotgun (WGS) entry which is preliminary data.</text>
</comment>
<feature type="transmembrane region" description="Helical" evidence="1">
    <location>
        <begin position="52"/>
        <end position="71"/>
    </location>
</feature>
<accession>A0A9W8CH69</accession>
<dbReference type="AlphaFoldDB" id="A0A9W8CH69"/>
<keyword evidence="1" id="KW-1133">Transmembrane helix</keyword>
<protein>
    <submittedName>
        <fullName evidence="2">Uncharacterized protein</fullName>
    </submittedName>
</protein>
<evidence type="ECO:0000313" key="3">
    <source>
        <dbReference type="Proteomes" id="UP001145021"/>
    </source>
</evidence>
<feature type="non-terminal residue" evidence="2">
    <location>
        <position position="1"/>
    </location>
</feature>
<evidence type="ECO:0000313" key="2">
    <source>
        <dbReference type="EMBL" id="KAJ1641583.1"/>
    </source>
</evidence>
<sequence length="73" mass="8289">TMSSAKMSQMCTGSCTTEIWLLFSISSILWMVCTLMARFLNSSDAQKSQLLLLLMLHLLLQLQFLLVQMSMLL</sequence>
<keyword evidence="1" id="KW-0812">Transmembrane</keyword>
<keyword evidence="3" id="KW-1185">Reference proteome</keyword>
<organism evidence="2 3">
    <name type="scientific">Coemansia asiatica</name>
    <dbReference type="NCBI Taxonomy" id="1052880"/>
    <lineage>
        <taxon>Eukaryota</taxon>
        <taxon>Fungi</taxon>
        <taxon>Fungi incertae sedis</taxon>
        <taxon>Zoopagomycota</taxon>
        <taxon>Kickxellomycotina</taxon>
        <taxon>Kickxellomycetes</taxon>
        <taxon>Kickxellales</taxon>
        <taxon>Kickxellaceae</taxon>
        <taxon>Coemansia</taxon>
    </lineage>
</organism>
<proteinExistence type="predicted"/>
<evidence type="ECO:0000256" key="1">
    <source>
        <dbReference type="SAM" id="Phobius"/>
    </source>
</evidence>
<keyword evidence="1" id="KW-0472">Membrane</keyword>
<feature type="non-terminal residue" evidence="2">
    <location>
        <position position="73"/>
    </location>
</feature>
<name>A0A9W8CH69_9FUNG</name>
<reference evidence="2" key="1">
    <citation type="submission" date="2022-07" db="EMBL/GenBank/DDBJ databases">
        <title>Phylogenomic reconstructions and comparative analyses of Kickxellomycotina fungi.</title>
        <authorList>
            <person name="Reynolds N.K."/>
            <person name="Stajich J.E."/>
            <person name="Barry K."/>
            <person name="Grigoriev I.V."/>
            <person name="Crous P."/>
            <person name="Smith M.E."/>
        </authorList>
    </citation>
    <scope>NUCLEOTIDE SEQUENCE</scope>
    <source>
        <strain evidence="2">NBRC 105413</strain>
    </source>
</reference>
<dbReference type="Proteomes" id="UP001145021">
    <property type="component" value="Unassembled WGS sequence"/>
</dbReference>
<feature type="transmembrane region" description="Helical" evidence="1">
    <location>
        <begin position="20"/>
        <end position="40"/>
    </location>
</feature>
<dbReference type="EMBL" id="JANBOH010000905">
    <property type="protein sequence ID" value="KAJ1641583.1"/>
    <property type="molecule type" value="Genomic_DNA"/>
</dbReference>